<comment type="caution">
    <text evidence="6">The sequence shown here is derived from an EMBL/GenBank/DDBJ whole genome shotgun (WGS) entry which is preliminary data.</text>
</comment>
<reference evidence="7" key="1">
    <citation type="journal article" date="2019" name="Int. J. Syst. Evol. Microbiol.">
        <title>The Global Catalogue of Microorganisms (GCM) 10K type strain sequencing project: providing services to taxonomists for standard genome sequencing and annotation.</title>
        <authorList>
            <consortium name="The Broad Institute Genomics Platform"/>
            <consortium name="The Broad Institute Genome Sequencing Center for Infectious Disease"/>
            <person name="Wu L."/>
            <person name="Ma J."/>
        </authorList>
    </citation>
    <scope>NUCLEOTIDE SEQUENCE [LARGE SCALE GENOMIC DNA]</scope>
    <source>
        <strain evidence="7">KCTC 32255</strain>
    </source>
</reference>
<dbReference type="Proteomes" id="UP001596337">
    <property type="component" value="Unassembled WGS sequence"/>
</dbReference>
<dbReference type="CDD" id="cd07812">
    <property type="entry name" value="SRPBCC"/>
    <property type="match status" value="1"/>
</dbReference>
<dbReference type="RefSeq" id="WP_345391713.1">
    <property type="nucleotide sequence ID" value="NZ_BAABLA010000007.1"/>
</dbReference>
<keyword evidence="7" id="KW-1185">Reference proteome</keyword>
<evidence type="ECO:0000256" key="1">
    <source>
        <dbReference type="ARBA" id="ARBA00005254"/>
    </source>
</evidence>
<dbReference type="InterPro" id="IPR055140">
    <property type="entry name" value="Thiolase_C_2"/>
</dbReference>
<evidence type="ECO:0000256" key="3">
    <source>
        <dbReference type="SAM" id="MobiDB-lite"/>
    </source>
</evidence>
<dbReference type="InterPro" id="IPR019587">
    <property type="entry name" value="Polyketide_cyclase/dehydratase"/>
</dbReference>
<dbReference type="EMBL" id="JBHSXX010000001">
    <property type="protein sequence ID" value="MFC6871690.1"/>
    <property type="molecule type" value="Genomic_DNA"/>
</dbReference>
<dbReference type="InterPro" id="IPR018376">
    <property type="entry name" value="Enoyl-CoA_hyd/isom_CS"/>
</dbReference>
<evidence type="ECO:0000313" key="6">
    <source>
        <dbReference type="EMBL" id="MFC6871690.1"/>
    </source>
</evidence>
<dbReference type="InterPro" id="IPR016039">
    <property type="entry name" value="Thiolase-like"/>
</dbReference>
<feature type="region of interest" description="Disordered" evidence="3">
    <location>
        <begin position="189"/>
        <end position="214"/>
    </location>
</feature>
<feature type="domain" description="Thiolase C-terminal" evidence="5">
    <location>
        <begin position="502"/>
        <end position="580"/>
    </location>
</feature>
<proteinExistence type="inferred from homology"/>
<dbReference type="Gene3D" id="3.40.47.10">
    <property type="match status" value="1"/>
</dbReference>
<dbReference type="NCBIfam" id="NF006100">
    <property type="entry name" value="PRK08252.1"/>
    <property type="match status" value="1"/>
</dbReference>
<gene>
    <name evidence="6" type="ORF">ACFQGD_31675</name>
</gene>
<evidence type="ECO:0000313" key="7">
    <source>
        <dbReference type="Proteomes" id="UP001596337"/>
    </source>
</evidence>
<accession>A0ABW2C8G8</accession>
<dbReference type="Gene3D" id="3.30.530.20">
    <property type="match status" value="1"/>
</dbReference>
<dbReference type="Gene3D" id="3.90.226.10">
    <property type="entry name" value="2-enoyl-CoA Hydratase, Chain A, domain 1"/>
    <property type="match status" value="1"/>
</dbReference>
<organism evidence="6 7">
    <name type="scientific">Haloechinothrix salitolerans</name>
    <dbReference type="NCBI Taxonomy" id="926830"/>
    <lineage>
        <taxon>Bacteria</taxon>
        <taxon>Bacillati</taxon>
        <taxon>Actinomycetota</taxon>
        <taxon>Actinomycetes</taxon>
        <taxon>Pseudonocardiales</taxon>
        <taxon>Pseudonocardiaceae</taxon>
        <taxon>Haloechinothrix</taxon>
    </lineage>
</organism>
<dbReference type="InterPro" id="IPR023393">
    <property type="entry name" value="START-like_dom_sf"/>
</dbReference>
<evidence type="ECO:0000259" key="5">
    <source>
        <dbReference type="Pfam" id="PF22691"/>
    </source>
</evidence>
<dbReference type="InterPro" id="IPR029045">
    <property type="entry name" value="ClpP/crotonase-like_dom_sf"/>
</dbReference>
<feature type="domain" description="Thiolase-like protein type 1 additional C-terminal" evidence="4">
    <location>
        <begin position="640"/>
        <end position="712"/>
    </location>
</feature>
<dbReference type="Gene3D" id="2.40.50.840">
    <property type="match status" value="1"/>
</dbReference>
<dbReference type="Pfam" id="PF22691">
    <property type="entry name" value="Thiolase_C_1"/>
    <property type="match status" value="1"/>
</dbReference>
<dbReference type="PANTHER" id="PTHR43802:SF1">
    <property type="entry name" value="IP11341P-RELATED"/>
    <property type="match status" value="1"/>
</dbReference>
<dbReference type="Pfam" id="PF10604">
    <property type="entry name" value="Polyketide_cyc2"/>
    <property type="match status" value="1"/>
</dbReference>
<dbReference type="Gene3D" id="1.10.12.10">
    <property type="entry name" value="Lyase 2-enoyl-coa Hydratase, Chain A, domain 2"/>
    <property type="match status" value="1"/>
</dbReference>
<dbReference type="SUPFAM" id="SSF53901">
    <property type="entry name" value="Thiolase-like"/>
    <property type="match status" value="1"/>
</dbReference>
<dbReference type="InterPro" id="IPR001753">
    <property type="entry name" value="Enoyl-CoA_hydra/iso"/>
</dbReference>
<dbReference type="InterPro" id="IPR040771">
    <property type="entry name" value="TLP1_add_C"/>
</dbReference>
<name>A0ABW2C8G8_9PSEU</name>
<sequence length="984" mass="104008">MANTRARLRTAVTVARALVSSLGSRRNAAPAGNDDHTVPDSIAAYDHTLTAGIEIAAPPAEVFALATDFSRYDEWLTVHGGWRDDTPARPELSASFVQKTKIMGMPIDVRWTVTGLTDTSIELTGTGPMGALVGLSYQVEPTSTGSRVWVDCGLGGDPLKGPMGTSAARSFSSELDTSLRQLAELLGGATTATTTSAPTREVEPLSVLRPEGGEPVRHHSGVLLDPRTPVIVGVGQVVHRPSPEGELPDPATLAVRALRKAAEDSGAGQRLLTTADSVRTVSSASWAYNDQARLVADAVGASPRETVASARFGGDGAQRLVNDSAQSITDGLADVVLISGAESGASIVEAQRRGSSPDWPEQPNDVAPRRVIGTEREANNDAETAAGLMAPIYVYALLENAVRARFGTTPEAHLRDIATLWSRFSAVAARNPYAWQPQSFTADELMSTSDTNRPVSAPYPKLLTANLQVDLASGVIMCSAAAAQEAGIPTELWVFPHAGAHAEDEWFVSERAELAASPAINAIGRAALDHAGLSIEDVKHIDLYSCFPSAVQIAARELGLCPADEDRPLTVTGGLTFAGGPGNNYTGHSLATMVGILRDNPDDYGLTTGLGWYVTKHAIGIYSATPPKQAFQQIDAEPLVERPQPRPVVQQHTGPAIVESYTVPYTRDGEPEAVIISALTRDGNRVLVRSKDPDVVDVMAASDPLGWTIDVEGPDACRIVDRMPAPLPAPPPPPVQVERVNGVHVITLNRPRARNAINLAAAKALERALDAFEADDDARVAVLTGAGGTFCSGMDLKAAAKGEYPLTDGRGPLGMTQRPPSKPVIAAVEGYAHAGGFELALASDLIVAAEDAEFGIPEPKRGLVAAAGGLLRLSERLPRNSALELALTADPLPARRLYELGLVNRLVTRGSAKDVALELAATIAANAPLAVEASKRIIDERAEWRDDEAWDKQTDVASVALFSEDATEGVRAFGEGRDPVWRGR</sequence>
<dbReference type="CDD" id="cd06558">
    <property type="entry name" value="crotonase-like"/>
    <property type="match status" value="1"/>
</dbReference>
<evidence type="ECO:0000259" key="4">
    <source>
        <dbReference type="Pfam" id="PF18313"/>
    </source>
</evidence>
<dbReference type="Pfam" id="PF18313">
    <property type="entry name" value="TLP1_add_C"/>
    <property type="match status" value="1"/>
</dbReference>
<comment type="similarity">
    <text evidence="1 2">Belongs to the enoyl-CoA hydratase/isomerase family.</text>
</comment>
<dbReference type="PANTHER" id="PTHR43802">
    <property type="entry name" value="ENOYL-COA HYDRATASE"/>
    <property type="match status" value="1"/>
</dbReference>
<evidence type="ECO:0000256" key="2">
    <source>
        <dbReference type="RuleBase" id="RU003707"/>
    </source>
</evidence>
<dbReference type="InterPro" id="IPR014748">
    <property type="entry name" value="Enoyl-CoA_hydra_C"/>
</dbReference>
<dbReference type="SUPFAM" id="SSF55961">
    <property type="entry name" value="Bet v1-like"/>
    <property type="match status" value="1"/>
</dbReference>
<dbReference type="SUPFAM" id="SSF52096">
    <property type="entry name" value="ClpP/crotonase"/>
    <property type="match status" value="1"/>
</dbReference>
<protein>
    <submittedName>
        <fullName evidence="6">Crotonase/enoyl-CoA hydratase family protein</fullName>
    </submittedName>
</protein>
<feature type="compositionally biased region" description="Low complexity" evidence="3">
    <location>
        <begin position="189"/>
        <end position="199"/>
    </location>
</feature>
<dbReference type="PROSITE" id="PS00166">
    <property type="entry name" value="ENOYL_COA_HYDRATASE"/>
    <property type="match status" value="1"/>
</dbReference>
<dbReference type="Pfam" id="PF00378">
    <property type="entry name" value="ECH_1"/>
    <property type="match status" value="1"/>
</dbReference>